<sequence>MHHNSVYHRWVPQWLKLPLLILALFPHLMLLSLLHSNSAFTASFMDADSDDIQYLMILMYGTFVVTLLVIQRFMAYFSVKYYTLLMSSASVLILYGLSVTHDYHIILIIRFLEGIFGVLEGAIFLPLIVAELKTKHAKEIAYLFMYTIILTGGTLTTSLLKSSIENYDFRHMILMMVYFHVFVLVMAFAIFNKNRFFPKKPLYQLDIASWFLLWGCLQAGGYALIYGKRLMWFESNSIVFCFLLFLIFGGLFMLKQRNQPRPFFHFEVFSSKNVIVGVILFFIFYILRASINNVYNVMAVVWKWQWDYIVEVQYWNVAGSLLGVFLSALCITKGASSRLVFFTGFLILAIDSAWFTYTFYPDTTLQTICPPLFLQGVGQGLLFTPLVFFLIAGMPEQYVSNATAVGTATRFWTTAIGYALMQNLMLFLTLKHSDSLSSEFVSTNPIFASQWNQIFGNTISKLPVNDSLSVTAGIFKSKINSQAILLSNMEIFTGLFWLALITAVIILLYHPVKIVVRNII</sequence>
<dbReference type="GO" id="GO:0005886">
    <property type="term" value="C:plasma membrane"/>
    <property type="evidence" value="ECO:0007669"/>
    <property type="project" value="TreeGrafter"/>
</dbReference>
<evidence type="ECO:0000313" key="6">
    <source>
        <dbReference type="EMBL" id="SIS53707.1"/>
    </source>
</evidence>
<dbReference type="RefSeq" id="WP_076390044.1">
    <property type="nucleotide sequence ID" value="NZ_FTOV01000001.1"/>
</dbReference>
<feature type="transmembrane region" description="Helical" evidence="5">
    <location>
        <begin position="339"/>
        <end position="360"/>
    </location>
</feature>
<evidence type="ECO:0000256" key="4">
    <source>
        <dbReference type="ARBA" id="ARBA00023136"/>
    </source>
</evidence>
<feature type="transmembrane region" description="Helical" evidence="5">
    <location>
        <begin position="237"/>
        <end position="254"/>
    </location>
</feature>
<feature type="transmembrane region" description="Helical" evidence="5">
    <location>
        <begin position="411"/>
        <end position="430"/>
    </location>
</feature>
<feature type="transmembrane region" description="Helical" evidence="5">
    <location>
        <begin position="172"/>
        <end position="191"/>
    </location>
</feature>
<name>A0A1N7JWK6_9FLAO</name>
<feature type="transmembrane region" description="Helical" evidence="5">
    <location>
        <begin position="82"/>
        <end position="99"/>
    </location>
</feature>
<dbReference type="STRING" id="373672.SAMN05421785_101144"/>
<evidence type="ECO:0000313" key="7">
    <source>
        <dbReference type="Proteomes" id="UP000185781"/>
    </source>
</evidence>
<reference evidence="6 7" key="1">
    <citation type="submission" date="2017-01" db="EMBL/GenBank/DDBJ databases">
        <authorList>
            <person name="Mah S.A."/>
            <person name="Swanson W.J."/>
            <person name="Moy G.W."/>
            <person name="Vacquier V.D."/>
        </authorList>
    </citation>
    <scope>NUCLEOTIDE SEQUENCE [LARGE SCALE GENOMIC DNA]</scope>
    <source>
        <strain evidence="6 7">DSM 18014</strain>
    </source>
</reference>
<dbReference type="AlphaFoldDB" id="A0A1N7JWK6"/>
<dbReference type="Gene3D" id="1.20.1250.20">
    <property type="entry name" value="MFS general substrate transporter like domains"/>
    <property type="match status" value="1"/>
</dbReference>
<evidence type="ECO:0000256" key="5">
    <source>
        <dbReference type="SAM" id="Phobius"/>
    </source>
</evidence>
<evidence type="ECO:0000256" key="2">
    <source>
        <dbReference type="ARBA" id="ARBA00022692"/>
    </source>
</evidence>
<dbReference type="GO" id="GO:0022857">
    <property type="term" value="F:transmembrane transporter activity"/>
    <property type="evidence" value="ECO:0007669"/>
    <property type="project" value="TreeGrafter"/>
</dbReference>
<feature type="transmembrane region" description="Helical" evidence="5">
    <location>
        <begin position="274"/>
        <end position="294"/>
    </location>
</feature>
<dbReference type="OrthoDB" id="622032at2"/>
<feature type="transmembrane region" description="Helical" evidence="5">
    <location>
        <begin position="105"/>
        <end position="128"/>
    </location>
</feature>
<dbReference type="EMBL" id="FTOV01000001">
    <property type="protein sequence ID" value="SIS53707.1"/>
    <property type="molecule type" value="Genomic_DNA"/>
</dbReference>
<evidence type="ECO:0000256" key="3">
    <source>
        <dbReference type="ARBA" id="ARBA00022989"/>
    </source>
</evidence>
<proteinExistence type="predicted"/>
<evidence type="ECO:0000256" key="1">
    <source>
        <dbReference type="ARBA" id="ARBA00004141"/>
    </source>
</evidence>
<keyword evidence="4 5" id="KW-0472">Membrane</keyword>
<dbReference type="InterPro" id="IPR036259">
    <property type="entry name" value="MFS_trans_sf"/>
</dbReference>
<dbReference type="Proteomes" id="UP000185781">
    <property type="component" value="Unassembled WGS sequence"/>
</dbReference>
<comment type="subcellular location">
    <subcellularLocation>
        <location evidence="1">Membrane</location>
        <topology evidence="1">Multi-pass membrane protein</topology>
    </subcellularLocation>
</comment>
<feature type="transmembrane region" description="Helical" evidence="5">
    <location>
        <begin position="372"/>
        <end position="391"/>
    </location>
</feature>
<feature type="transmembrane region" description="Helical" evidence="5">
    <location>
        <begin position="314"/>
        <end position="332"/>
    </location>
</feature>
<accession>A0A1N7JWK6</accession>
<protein>
    <recommendedName>
        <fullName evidence="8">Major Facilitator Superfamily protein</fullName>
    </recommendedName>
</protein>
<gene>
    <name evidence="6" type="ORF">SAMN05421785_101144</name>
</gene>
<feature type="transmembrane region" description="Helical" evidence="5">
    <location>
        <begin position="491"/>
        <end position="509"/>
    </location>
</feature>
<keyword evidence="2 5" id="KW-0812">Transmembrane</keyword>
<evidence type="ECO:0008006" key="8">
    <source>
        <dbReference type="Google" id="ProtNLM"/>
    </source>
</evidence>
<dbReference type="PANTHER" id="PTHR23501:SF5">
    <property type="entry name" value="TRANSPORT PROTEIN"/>
    <property type="match status" value="1"/>
</dbReference>
<organism evidence="6 7">
    <name type="scientific">Chryseobacterium gambrini</name>
    <dbReference type="NCBI Taxonomy" id="373672"/>
    <lineage>
        <taxon>Bacteria</taxon>
        <taxon>Pseudomonadati</taxon>
        <taxon>Bacteroidota</taxon>
        <taxon>Flavobacteriia</taxon>
        <taxon>Flavobacteriales</taxon>
        <taxon>Weeksellaceae</taxon>
        <taxon>Chryseobacterium group</taxon>
        <taxon>Chryseobacterium</taxon>
    </lineage>
</organism>
<dbReference type="PANTHER" id="PTHR23501">
    <property type="entry name" value="MAJOR FACILITATOR SUPERFAMILY"/>
    <property type="match status" value="1"/>
</dbReference>
<keyword evidence="3 5" id="KW-1133">Transmembrane helix</keyword>
<dbReference type="SUPFAM" id="SSF103473">
    <property type="entry name" value="MFS general substrate transporter"/>
    <property type="match status" value="1"/>
</dbReference>
<feature type="transmembrane region" description="Helical" evidence="5">
    <location>
        <begin position="203"/>
        <end position="225"/>
    </location>
</feature>
<feature type="transmembrane region" description="Helical" evidence="5">
    <location>
        <begin position="52"/>
        <end position="70"/>
    </location>
</feature>
<feature type="transmembrane region" description="Helical" evidence="5">
    <location>
        <begin position="140"/>
        <end position="160"/>
    </location>
</feature>